<evidence type="ECO:0000313" key="2">
    <source>
        <dbReference type="Proteomes" id="UP001596425"/>
    </source>
</evidence>
<organism evidence="1 2">
    <name type="scientific">Microbulbifer taiwanensis</name>
    <dbReference type="NCBI Taxonomy" id="986746"/>
    <lineage>
        <taxon>Bacteria</taxon>
        <taxon>Pseudomonadati</taxon>
        <taxon>Pseudomonadota</taxon>
        <taxon>Gammaproteobacteria</taxon>
        <taxon>Cellvibrionales</taxon>
        <taxon>Microbulbiferaceae</taxon>
        <taxon>Microbulbifer</taxon>
    </lineage>
</organism>
<keyword evidence="2" id="KW-1185">Reference proteome</keyword>
<dbReference type="Proteomes" id="UP001596425">
    <property type="component" value="Unassembled WGS sequence"/>
</dbReference>
<dbReference type="PANTHER" id="PTHR43293:SF3">
    <property type="entry name" value="CHOLESTEROL RING-CLEAVING HYDROLASE IPDB SUBUNIT"/>
    <property type="match status" value="1"/>
</dbReference>
<reference evidence="2" key="1">
    <citation type="journal article" date="2019" name="Int. J. Syst. Evol. Microbiol.">
        <title>The Global Catalogue of Microorganisms (GCM) 10K type strain sequencing project: providing services to taxonomists for standard genome sequencing and annotation.</title>
        <authorList>
            <consortium name="The Broad Institute Genomics Platform"/>
            <consortium name="The Broad Institute Genome Sequencing Center for Infectious Disease"/>
            <person name="Wu L."/>
            <person name="Ma J."/>
        </authorList>
    </citation>
    <scope>NUCLEOTIDE SEQUENCE [LARGE SCALE GENOMIC DNA]</scope>
    <source>
        <strain evidence="2">CGMCC 1.13718</strain>
    </source>
</reference>
<proteinExistence type="predicted"/>
<dbReference type="RefSeq" id="WP_193193122.1">
    <property type="nucleotide sequence ID" value="NZ_JACZFR010000039.1"/>
</dbReference>
<sequence>MSNAAQDYTLAELMIAAGAEAFRNDGEVLATGIGLIPRLAASLAMKTFNPDLMMTDSEAFLLSEPNPVSGRVPGQPQAQECWMGFSRIFDNVWSGKRHAMVGPTQIDQYGQANISALGDSYQKPKVQMLGVRGFPGNSISHANSFFVPAHSARVFVEGECDVVSSIGYNPARLPRGYQLDDIDIRLVITDLCVMDWQGPDHQLRLLSLHPGISVEQVVENTGFEICLPENIPTTPAPTEEQLQIIRALDPLNLRAKQLKDNPPGDRSAVTKLQAVGA</sequence>
<gene>
    <name evidence="1" type="ORF">ACFQBM_13575</name>
</gene>
<dbReference type="InterPro" id="IPR004165">
    <property type="entry name" value="CoA_trans_fam_I"/>
</dbReference>
<dbReference type="SUPFAM" id="SSF100950">
    <property type="entry name" value="NagB/RpiA/CoA transferase-like"/>
    <property type="match status" value="1"/>
</dbReference>
<name>A0ABW1YNT9_9GAMM</name>
<dbReference type="PANTHER" id="PTHR43293">
    <property type="entry name" value="ACETATE COA-TRANSFERASE YDIF"/>
    <property type="match status" value="1"/>
</dbReference>
<dbReference type="InterPro" id="IPR037171">
    <property type="entry name" value="NagB/RpiA_transferase-like"/>
</dbReference>
<comment type="caution">
    <text evidence="1">The sequence shown here is derived from an EMBL/GenBank/DDBJ whole genome shotgun (WGS) entry which is preliminary data.</text>
</comment>
<accession>A0ABW1YNT9</accession>
<protein>
    <submittedName>
        <fullName evidence="1">CoA-transferase subunit beta</fullName>
    </submittedName>
</protein>
<dbReference type="SMART" id="SM00882">
    <property type="entry name" value="CoA_trans"/>
    <property type="match status" value="1"/>
</dbReference>
<evidence type="ECO:0000313" key="1">
    <source>
        <dbReference type="EMBL" id="MFC6634325.1"/>
    </source>
</evidence>
<dbReference type="Gene3D" id="3.40.1080.10">
    <property type="entry name" value="Glutaconate Coenzyme A-transferase"/>
    <property type="match status" value="1"/>
</dbReference>
<dbReference type="EMBL" id="JBHSVR010000001">
    <property type="protein sequence ID" value="MFC6634325.1"/>
    <property type="molecule type" value="Genomic_DNA"/>
</dbReference>